<dbReference type="Proteomes" id="UP000316770">
    <property type="component" value="Chromosome"/>
</dbReference>
<name>A0A518J008_9BACT</name>
<reference evidence="2 3" key="1">
    <citation type="submission" date="2019-02" db="EMBL/GenBank/DDBJ databases">
        <title>Deep-cultivation of Planctomycetes and their phenomic and genomic characterization uncovers novel biology.</title>
        <authorList>
            <person name="Wiegand S."/>
            <person name="Jogler M."/>
            <person name="Boedeker C."/>
            <person name="Pinto D."/>
            <person name="Vollmers J."/>
            <person name="Rivas-Marin E."/>
            <person name="Kohn T."/>
            <person name="Peeters S.H."/>
            <person name="Heuer A."/>
            <person name="Rast P."/>
            <person name="Oberbeckmann S."/>
            <person name="Bunk B."/>
            <person name="Jeske O."/>
            <person name="Meyerdierks A."/>
            <person name="Storesund J.E."/>
            <person name="Kallscheuer N."/>
            <person name="Luecker S."/>
            <person name="Lage O.M."/>
            <person name="Pohl T."/>
            <person name="Merkel B.J."/>
            <person name="Hornburger P."/>
            <person name="Mueller R.-W."/>
            <person name="Bruemmer F."/>
            <person name="Labrenz M."/>
            <person name="Spormann A.M."/>
            <person name="Op den Camp H."/>
            <person name="Overmann J."/>
            <person name="Amann R."/>
            <person name="Jetten M.S.M."/>
            <person name="Mascher T."/>
            <person name="Medema M.H."/>
            <person name="Devos D.P."/>
            <person name="Kaster A.-K."/>
            <person name="Ovreas L."/>
            <person name="Rohde M."/>
            <person name="Galperin M.Y."/>
            <person name="Jogler C."/>
        </authorList>
    </citation>
    <scope>NUCLEOTIDE SEQUENCE [LARGE SCALE GENOMIC DNA]</scope>
    <source>
        <strain evidence="2 3">Mal33</strain>
    </source>
</reference>
<keyword evidence="1" id="KW-0732">Signal</keyword>
<dbReference type="EMBL" id="CP036318">
    <property type="protein sequence ID" value="QDV58670.1"/>
    <property type="molecule type" value="Genomic_DNA"/>
</dbReference>
<feature type="chain" id="PRO_5022123476" description="Legionella pneumophila major outer membrane protein" evidence="1">
    <location>
        <begin position="30"/>
        <end position="579"/>
    </location>
</feature>
<dbReference type="Pfam" id="PF07585">
    <property type="entry name" value="BBP7"/>
    <property type="match status" value="1"/>
</dbReference>
<dbReference type="AlphaFoldDB" id="A0A518J008"/>
<evidence type="ECO:0000313" key="3">
    <source>
        <dbReference type="Proteomes" id="UP000316770"/>
    </source>
</evidence>
<sequence length="579" mass="61758" precursor="true">MVFAAFFRRPLRASLALTVSMLLPLPVVAAAETEHGLAAQRASDPDAATLSAAGTSKTVGPANVNHLPTADLAASQQRVRQPIAYQSRVQRPAHFDSTSIPHLTKLDPQGLENHILSEQQLQALFAATRSRDLSAALAPAPQGLLPAVPCQASSPCPSENPHVAANPYLATNAVQPNADQTATLLPSPQFGADTVPSISTVSSRRPQMIVDVPCSPRFWADAELLSIWVRGDSLPTLLTTSPLGTAAADAGQMGLPTTSSMFGGGRSDSDARLGVRFSVGRWLMRADQIAIEMNYAFLGHADATHVFSSAGNPMLARPFYDANPGVDGEAADLIAFDTLTEGHMAIDTHSELYSGGVGMRAVALRWSDPMIGRRVDWLSGFRYFRLAESVRIGDHRTATATHDSPYGSLDAGTTVDSFDLFKTENDFYGFDMGVAARQMLGRWSLQSHAKIALGVNQQGIEMAGQRTIAPLVGAATTERGGLLTGEDNLGGTSRQRFAVIPETRIEAGYQLTAHLRASIGYQFLYLSDAVRPGAQIDRAANSTMLNSAVADAGPSRPSQRYETEGVYVHGGTFGLELNY</sequence>
<proteinExistence type="predicted"/>
<evidence type="ECO:0000313" key="2">
    <source>
        <dbReference type="EMBL" id="QDV58670.1"/>
    </source>
</evidence>
<protein>
    <recommendedName>
        <fullName evidence="4">Legionella pneumophila major outer membrane protein</fullName>
    </recommendedName>
</protein>
<keyword evidence="3" id="KW-1185">Reference proteome</keyword>
<accession>A0A518J008</accession>
<dbReference type="InterPro" id="IPR011446">
    <property type="entry name" value="BBP7"/>
</dbReference>
<feature type="signal peptide" evidence="1">
    <location>
        <begin position="1"/>
        <end position="29"/>
    </location>
</feature>
<evidence type="ECO:0000256" key="1">
    <source>
        <dbReference type="SAM" id="SignalP"/>
    </source>
</evidence>
<gene>
    <name evidence="2" type="ORF">Mal33_46940</name>
</gene>
<organism evidence="2 3">
    <name type="scientific">Rosistilla oblonga</name>
    <dbReference type="NCBI Taxonomy" id="2527990"/>
    <lineage>
        <taxon>Bacteria</taxon>
        <taxon>Pseudomonadati</taxon>
        <taxon>Planctomycetota</taxon>
        <taxon>Planctomycetia</taxon>
        <taxon>Pirellulales</taxon>
        <taxon>Pirellulaceae</taxon>
        <taxon>Rosistilla</taxon>
    </lineage>
</organism>
<evidence type="ECO:0008006" key="4">
    <source>
        <dbReference type="Google" id="ProtNLM"/>
    </source>
</evidence>
<dbReference type="RefSeq" id="WP_197452829.1">
    <property type="nucleotide sequence ID" value="NZ_CP036318.1"/>
</dbReference>